<dbReference type="SUPFAM" id="SSF52943">
    <property type="entry name" value="ATP synthase (F1-ATPase), gamma subunit"/>
    <property type="match status" value="1"/>
</dbReference>
<evidence type="ECO:0000256" key="1">
    <source>
        <dbReference type="ARBA" id="ARBA00004637"/>
    </source>
</evidence>
<dbReference type="FunFam" id="3.40.1380.10:FF:000003">
    <property type="entry name" value="ATP synthase subunit gamma"/>
    <property type="match status" value="1"/>
</dbReference>
<evidence type="ECO:0000256" key="10">
    <source>
        <dbReference type="ARBA" id="ARBA00023310"/>
    </source>
</evidence>
<keyword evidence="10" id="KW-0066">ATP synthesis</keyword>
<dbReference type="InterPro" id="IPR000131">
    <property type="entry name" value="ATP_synth_F1_gsu"/>
</dbReference>
<protein>
    <recommendedName>
        <fullName evidence="11">F-ATPase gamma subunit</fullName>
    </recommendedName>
</protein>
<evidence type="ECO:0000256" key="6">
    <source>
        <dbReference type="ARBA" id="ARBA00023065"/>
    </source>
</evidence>
<evidence type="ECO:0000256" key="2">
    <source>
        <dbReference type="ARBA" id="ARBA00007681"/>
    </source>
</evidence>
<keyword evidence="9" id="KW-0139">CF(1)</keyword>
<proteinExistence type="evidence at transcript level"/>
<dbReference type="PANTHER" id="PTHR11693">
    <property type="entry name" value="ATP SYNTHASE GAMMA CHAIN"/>
    <property type="match status" value="1"/>
</dbReference>
<keyword evidence="7" id="KW-0496">Mitochondrion</keyword>
<dbReference type="PROSITE" id="PS00153">
    <property type="entry name" value="ATPASE_GAMMA"/>
    <property type="match status" value="1"/>
</dbReference>
<dbReference type="GO" id="GO:0005743">
    <property type="term" value="C:mitochondrial inner membrane"/>
    <property type="evidence" value="ECO:0007669"/>
    <property type="project" value="UniProtKB-SubCell"/>
</dbReference>
<reference evidence="12" key="1">
    <citation type="submission" date="2014-03" db="EMBL/GenBank/DDBJ databases">
        <title>The sialotranscriptome of Amblyomma triste, Amblyomma parvum and Amblyomma cajennense ticks, uncovered by 454-based RNA-seq.</title>
        <authorList>
            <person name="Garcia G.R."/>
            <person name="Gardinassi L.G."/>
            <person name="Ribeiro J.M."/>
            <person name="Anatriello E."/>
            <person name="Ferreira B.R."/>
            <person name="Moreira H.N."/>
            <person name="Mafra C."/>
            <person name="Olegario M.M."/>
            <person name="Szabo P.J."/>
            <person name="Miranda-Santos I.K."/>
            <person name="Maruyama S.R."/>
        </authorList>
    </citation>
    <scope>NUCLEOTIDE SEQUENCE</scope>
    <source>
        <strain evidence="12">Uberlandia</strain>
        <tissue evidence="12">Salivary glands</tissue>
    </source>
</reference>
<sequence length="293" mass="32572">MFSALHKVGAFAPVCVQARNMATLKDIRVRLKSVKNIQKITQSMKMVSAAKYARAERDLKQARPYGEGAQAFYDVAEIKPPEGKQKTLIIAISSDRGLCGAIHSSVAKRIRTMMQEDPQLLENARIICVGDKVRGILQRLYGKNIILSFSDFGKKPPIFDDAVQVANAILNCDYEFDKGIMLYNRFKSVVSYATSDLPVFSLETVSGSEKITLYDSLDAEVLRSYQEYTLASLIYYAMKENSCSEQSSRMTAMDSASKNAGEMIDKLTLTFNRTRQAVITKELIEIISGAAAL</sequence>
<evidence type="ECO:0000256" key="5">
    <source>
        <dbReference type="ARBA" id="ARBA00022792"/>
    </source>
</evidence>
<dbReference type="GO" id="GO:0046933">
    <property type="term" value="F:proton-transporting ATP synthase activity, rotational mechanism"/>
    <property type="evidence" value="ECO:0007669"/>
    <property type="project" value="InterPro"/>
</dbReference>
<dbReference type="PANTHER" id="PTHR11693:SF22">
    <property type="entry name" value="ATP SYNTHASE SUBUNIT GAMMA, MITOCHONDRIAL"/>
    <property type="match status" value="1"/>
</dbReference>
<evidence type="ECO:0000256" key="4">
    <source>
        <dbReference type="ARBA" id="ARBA00022781"/>
    </source>
</evidence>
<organism evidence="12">
    <name type="scientific">Amblyomma cajennense</name>
    <name type="common">Cayenne tick</name>
    <name type="synonym">Acarus cajennensis</name>
    <dbReference type="NCBI Taxonomy" id="34607"/>
    <lineage>
        <taxon>Eukaryota</taxon>
        <taxon>Metazoa</taxon>
        <taxon>Ecdysozoa</taxon>
        <taxon>Arthropoda</taxon>
        <taxon>Chelicerata</taxon>
        <taxon>Arachnida</taxon>
        <taxon>Acari</taxon>
        <taxon>Parasitiformes</taxon>
        <taxon>Ixodida</taxon>
        <taxon>Ixodoidea</taxon>
        <taxon>Ixodidae</taxon>
        <taxon>Amblyomminae</taxon>
        <taxon>Amblyomma</taxon>
    </lineage>
</organism>
<evidence type="ECO:0000256" key="8">
    <source>
        <dbReference type="ARBA" id="ARBA00023136"/>
    </source>
</evidence>
<dbReference type="PIRSF" id="PIRSF039089">
    <property type="entry name" value="ATP_synthase_gamma"/>
    <property type="match status" value="1"/>
</dbReference>
<dbReference type="GO" id="GO:0045259">
    <property type="term" value="C:proton-transporting ATP synthase complex"/>
    <property type="evidence" value="ECO:0007669"/>
    <property type="project" value="UniProtKB-KW"/>
</dbReference>
<dbReference type="CDD" id="cd12151">
    <property type="entry name" value="F1-ATPase_gamma"/>
    <property type="match status" value="1"/>
</dbReference>
<dbReference type="AlphaFoldDB" id="A0A023FIG5"/>
<dbReference type="PRINTS" id="PR00126">
    <property type="entry name" value="ATPASEGAMMA"/>
</dbReference>
<keyword evidence="8" id="KW-0472">Membrane</keyword>
<dbReference type="NCBIfam" id="TIGR01146">
    <property type="entry name" value="ATPsyn_F1gamma"/>
    <property type="match status" value="1"/>
</dbReference>
<dbReference type="Pfam" id="PF00231">
    <property type="entry name" value="ATP-synt"/>
    <property type="match status" value="1"/>
</dbReference>
<dbReference type="InterPro" id="IPR023632">
    <property type="entry name" value="ATP_synth_F1_gsu_CS"/>
</dbReference>
<evidence type="ECO:0000313" key="12">
    <source>
        <dbReference type="EMBL" id="JAC21337.1"/>
    </source>
</evidence>
<dbReference type="EMBL" id="GBBK01003145">
    <property type="protein sequence ID" value="JAC21337.1"/>
    <property type="molecule type" value="mRNA"/>
</dbReference>
<comment type="subcellular location">
    <subcellularLocation>
        <location evidence="1">Mitochondrion inner membrane</location>
        <topology evidence="1">Peripheral membrane protein</topology>
    </subcellularLocation>
</comment>
<dbReference type="Gene3D" id="3.40.1380.10">
    <property type="match status" value="1"/>
</dbReference>
<evidence type="ECO:0000256" key="11">
    <source>
        <dbReference type="ARBA" id="ARBA00031066"/>
    </source>
</evidence>
<dbReference type="Gene3D" id="1.10.287.80">
    <property type="entry name" value="ATP synthase, gamma subunit, helix hairpin domain"/>
    <property type="match status" value="1"/>
</dbReference>
<dbReference type="InterPro" id="IPR035968">
    <property type="entry name" value="ATP_synth_F1_ATPase_gsu"/>
</dbReference>
<evidence type="ECO:0000256" key="3">
    <source>
        <dbReference type="ARBA" id="ARBA00022448"/>
    </source>
</evidence>
<name>A0A023FIG5_AMBCJ</name>
<keyword evidence="5" id="KW-0999">Mitochondrion inner membrane</keyword>
<keyword evidence="3" id="KW-0813">Transport</keyword>
<dbReference type="HAMAP" id="MF_00815">
    <property type="entry name" value="ATP_synth_gamma_bact"/>
    <property type="match status" value="1"/>
</dbReference>
<accession>A0A023FIG5</accession>
<evidence type="ECO:0000256" key="9">
    <source>
        <dbReference type="ARBA" id="ARBA00023196"/>
    </source>
</evidence>
<comment type="similarity">
    <text evidence="2">Belongs to the ATPase gamma chain family.</text>
</comment>
<keyword evidence="6" id="KW-0406">Ion transport</keyword>
<evidence type="ECO:0000256" key="7">
    <source>
        <dbReference type="ARBA" id="ARBA00023128"/>
    </source>
</evidence>
<keyword evidence="4" id="KW-0375">Hydrogen ion transport</keyword>